<dbReference type="InterPro" id="IPR055191">
    <property type="entry name" value="POL2_thumb"/>
</dbReference>
<evidence type="ECO:0000256" key="13">
    <source>
        <dbReference type="ARBA" id="ARBA00023125"/>
    </source>
</evidence>
<dbReference type="InterPro" id="IPR023211">
    <property type="entry name" value="DNA_pol_palm_dom_sf"/>
</dbReference>
<accession>A0ABR2K5F0</accession>
<dbReference type="InterPro" id="IPR042087">
    <property type="entry name" value="DNA_pol_B_thumb"/>
</dbReference>
<evidence type="ECO:0000256" key="15">
    <source>
        <dbReference type="RuleBase" id="RU365029"/>
    </source>
</evidence>
<evidence type="ECO:0000313" key="18">
    <source>
        <dbReference type="Proteomes" id="UP001470230"/>
    </source>
</evidence>
<dbReference type="SUPFAM" id="SSF56672">
    <property type="entry name" value="DNA/RNA polymerases"/>
    <property type="match status" value="1"/>
</dbReference>
<dbReference type="Pfam" id="PF03104">
    <property type="entry name" value="DNA_pol_B_exo1"/>
    <property type="match status" value="1"/>
</dbReference>
<evidence type="ECO:0000313" key="17">
    <source>
        <dbReference type="EMBL" id="KAK8886294.1"/>
    </source>
</evidence>
<dbReference type="SMART" id="SM00486">
    <property type="entry name" value="POLBc"/>
    <property type="match status" value="1"/>
</dbReference>
<dbReference type="InterPro" id="IPR006172">
    <property type="entry name" value="DNA-dir_DNA_pol_B"/>
</dbReference>
<name>A0ABR2K5F0_9EUKA</name>
<dbReference type="Gene3D" id="1.10.132.60">
    <property type="entry name" value="DNA polymerase family B, C-terminal domain"/>
    <property type="match status" value="1"/>
</dbReference>
<gene>
    <name evidence="17" type="ORF">M9Y10_041756</name>
</gene>
<keyword evidence="13 15" id="KW-0238">DNA-binding</keyword>
<keyword evidence="7 15" id="KW-0479">Metal-binding</keyword>
<dbReference type="Gene3D" id="3.90.1600.10">
    <property type="entry name" value="Palm domain of DNA polymerase"/>
    <property type="match status" value="1"/>
</dbReference>
<keyword evidence="14 15" id="KW-0539">Nucleus</keyword>
<dbReference type="InterPro" id="IPR043502">
    <property type="entry name" value="DNA/RNA_pol_sf"/>
</dbReference>
<dbReference type="Proteomes" id="UP001470230">
    <property type="component" value="Unassembled WGS sequence"/>
</dbReference>
<dbReference type="Pfam" id="PF22634">
    <property type="entry name" value="POL2_thumb"/>
    <property type="match status" value="1"/>
</dbReference>
<organism evidence="17 18">
    <name type="scientific">Tritrichomonas musculus</name>
    <dbReference type="NCBI Taxonomy" id="1915356"/>
    <lineage>
        <taxon>Eukaryota</taxon>
        <taxon>Metamonada</taxon>
        <taxon>Parabasalia</taxon>
        <taxon>Tritrichomonadida</taxon>
        <taxon>Tritrichomonadidae</taxon>
        <taxon>Tritrichomonas</taxon>
    </lineage>
</organism>
<evidence type="ECO:0000256" key="6">
    <source>
        <dbReference type="ARBA" id="ARBA00022705"/>
    </source>
</evidence>
<evidence type="ECO:0000256" key="10">
    <source>
        <dbReference type="ARBA" id="ARBA00022932"/>
    </source>
</evidence>
<dbReference type="CDD" id="cd05779">
    <property type="entry name" value="DNA_polB_epsilon_exo"/>
    <property type="match status" value="1"/>
</dbReference>
<dbReference type="InterPro" id="IPR036397">
    <property type="entry name" value="RNaseH_sf"/>
</dbReference>
<keyword evidence="10 15" id="KW-0239">DNA-directed DNA polymerase</keyword>
<dbReference type="Pfam" id="PF23250">
    <property type="entry name" value="zf_DPOE_2"/>
    <property type="match status" value="1"/>
</dbReference>
<dbReference type="Gene3D" id="3.30.342.10">
    <property type="entry name" value="DNA Polymerase, chain B, domain 1"/>
    <property type="match status" value="1"/>
</dbReference>
<dbReference type="InterPro" id="IPR013697">
    <property type="entry name" value="DNA_pol_e_suA_C"/>
</dbReference>
<dbReference type="Pfam" id="PF22912">
    <property type="entry name" value="zf-DPOE"/>
    <property type="match status" value="1"/>
</dbReference>
<keyword evidence="9 15" id="KW-0862">Zinc</keyword>
<evidence type="ECO:0000256" key="8">
    <source>
        <dbReference type="ARBA" id="ARBA00022771"/>
    </source>
</evidence>
<evidence type="ECO:0000256" key="4">
    <source>
        <dbReference type="ARBA" id="ARBA00022679"/>
    </source>
</evidence>
<keyword evidence="12 15" id="KW-0411">Iron-sulfur</keyword>
<dbReference type="SMART" id="SM01159">
    <property type="entry name" value="DUF1744"/>
    <property type="match status" value="1"/>
</dbReference>
<evidence type="ECO:0000256" key="12">
    <source>
        <dbReference type="ARBA" id="ARBA00023014"/>
    </source>
</evidence>
<protein>
    <recommendedName>
        <fullName evidence="15">DNA polymerase epsilon catalytic subunit</fullName>
        <ecNumber evidence="15">2.7.7.7</ecNumber>
    </recommendedName>
</protein>
<comment type="subcellular location">
    <subcellularLocation>
        <location evidence="1 15">Nucleus</location>
    </subcellularLocation>
</comment>
<keyword evidence="4 15" id="KW-0808">Transferase</keyword>
<dbReference type="SUPFAM" id="SSF53098">
    <property type="entry name" value="Ribonuclease H-like"/>
    <property type="match status" value="1"/>
</dbReference>
<keyword evidence="18" id="KW-1185">Reference proteome</keyword>
<dbReference type="PANTHER" id="PTHR10670">
    <property type="entry name" value="DNA POLYMERASE EPSILON CATALYTIC SUBUNIT A"/>
    <property type="match status" value="1"/>
</dbReference>
<comment type="function">
    <text evidence="15">DNA polymerase II participates in chromosomal DNA replication.</text>
</comment>
<comment type="caution">
    <text evidence="17">The sequence shown here is derived from an EMBL/GenBank/DDBJ whole genome shotgun (WGS) entry which is preliminary data.</text>
</comment>
<evidence type="ECO:0000256" key="9">
    <source>
        <dbReference type="ARBA" id="ARBA00022833"/>
    </source>
</evidence>
<reference evidence="17 18" key="1">
    <citation type="submission" date="2024-04" db="EMBL/GenBank/DDBJ databases">
        <title>Tritrichomonas musculus Genome.</title>
        <authorList>
            <person name="Alves-Ferreira E."/>
            <person name="Grigg M."/>
            <person name="Lorenzi H."/>
            <person name="Galac M."/>
        </authorList>
    </citation>
    <scope>NUCLEOTIDE SEQUENCE [LARGE SCALE GENOMIC DNA]</scope>
    <source>
        <strain evidence="17 18">EAF2021</strain>
    </source>
</reference>
<dbReference type="InterPro" id="IPR012337">
    <property type="entry name" value="RNaseH-like_sf"/>
</dbReference>
<sequence>MAHYERDEPNYFWFPLKEDFDHLYGWLINIMPTSVKPKNSEVEFAAVNLFFMEANGNSWRVQKRYNPYFYVMAPFHIEKYHQHQKIRNIEKVTKLDINYGGEREAYKLVFDNVSDLMDVRKLIRAEPKAELREADVMYYQRFCIDNDIHVAFWYDVYNDDGDIILKHDKEHEAPPQPRVLAFDIECSKQPLQFPNENTDEIMMISYIVDGEGFLVTNRRWFSSDIESFEYSPLEYYCKFTVWNCPDERSMLEKWFEHINEIKPHIMVTFNGDYFDWPFIEKRAYINHLNLYQRVGFRNNGNDEFLSLFAPHIDCLRWVRRDSYLPAGSQGLKAVTKEKLQYNPLELDPEDICPLGNEDPQRLANYSVSDAYATYYLYIIYVHPFIFSLTTIIPLNADDCLRRGTGTLCESLLMDRAFKANIIIPNKSGGMRINYWNGHLLQNETYIGGNVEALQSGIFRDDIPTPFDVDPNQYNAIIERVPEILKFVLNTELKIDKNDIDNFDEVQDSIIEKLTKLRDHPKFEANPVIIHLDVAAMYPNIMLTNRLQPTAIVDEKTCAKCPIRDENCQRRMKWKWRGEIFPATESESKAVLKQLESENTGASWFTLSAEDQAKKYKERLTEFCKKVYQKTKETKPEKRTSIICMKAHSFYIETVRSFRDRRYEYKNLLKVWTKKKAQAKTASEKDEVKKMIVLYNSLQLAHKAILNTFYGYVMRGGARWKSIEMAGVVTYCGAKIIRQTRRIVQGLGKGLELDTDGIWCALPPDFPYDQTFKMKDGSKRVFSFPCSMLNQNVDRGFSNLQYHQERDASKNDFIVRKENSIFFELDGPYHGMFLPAAKEEKKKLKKRYAVFTKAGHISELKGFEIKRRGEWKMIKMLQSDAFLTFMRGNTNEEVYHNVANVCKQYLMVLKTHGKTIEDEELLMLLSESSTMSKNLASYGNRKSTSATTARRLAEILGDSILESKSLKCEYIISRLPATESVAGRAIPVIVFKDSEDNIQFFLRKWCDDPTMSTSDFRDIVDWDYYLQRLYSTLQKILVIPSYLQGITIKDFDVPPPDWVIKKQENEKMMKKQTLINFTVSKERIHVDDTPRKPKPPRDLSGMTDYQKKLLDIKKNWRASRNLSIERPTVSQVFKDWRVLEIRASSQPGLVNLFVQTGIKEVQQIDVEIPRIFYINSTREGADIFKKYMKDKVSEVKVNLPHACPSEVVTKFVLSESDFIENKSIFTNSFNSSGVLGVYETNVPPIFRALVKIGASVMKTKRNKFFLDDIKPTKKQMLPELNNLNKLFIYSCFKRKRGMIALVPIMPGSNNDAVESQVFLFYKHDDKDELRISLPVIRNSQEKAIQNLENKEVPKITKFNISHHNTLREAATQFNKALKKFGRTESSVVFLNSHFKLDQFLTNLKVTSLHQYPIITLDFKESDDLYNDINQSWEISVFESFTARFVQLQSDVALKLEYSQILDTPIGNLNGGDICMNALDLLFARELTKLNCVYWYSESNEPDIGGSYSNSLIAKPGDPFSTLIYNKKGTYVSKCCEYRILHLATSAIIECQTMIDQELPQHTTPTAADFTIKPSLDAMPLTAPTFSILSKFLSNMVSRCENQQNILSTMILHIGTWLASSSSVFYDPTIHSVFFYLLNKIFEQLKYHFQSSGVPVIFADQSRIILNTGDVSMDNVFIELKHKNLLRWVDFDIINEFKELVWIDEYNYQGIFYNNKYLSSWNICNFLPQKLSVALVDFFNDLLTYDGDLCEFIEQTGTTFYKLADSARFAPSIVENDLRSPKDNSKSDFILFVNAIFYAIGDLGDDKLNHKIQSLQQNVLTLMGLNKFDERAKFVEPSLSLVVPSVLCRHCLNVRNIDVLRDEEILKGDWICIDCKQPYDYRIFERWIFEEFVRRFSDYQTQDMKCKNCRKVQERKMSQHCKDDGGIYENVTPPSDLIYFMRLVAIAAKRHNFTFLHEQMLEYLKLSDPSGSSDLFKGSE</sequence>
<dbReference type="Pfam" id="PF08490">
    <property type="entry name" value="DUF1744"/>
    <property type="match status" value="1"/>
</dbReference>
<evidence type="ECO:0000256" key="14">
    <source>
        <dbReference type="ARBA" id="ARBA00023242"/>
    </source>
</evidence>
<dbReference type="EC" id="2.7.7.7" evidence="15"/>
<evidence type="ECO:0000256" key="7">
    <source>
        <dbReference type="ARBA" id="ARBA00022723"/>
    </source>
</evidence>
<dbReference type="InterPro" id="IPR006133">
    <property type="entry name" value="DNA-dir_DNA_pol_B_exonuc"/>
</dbReference>
<keyword evidence="6 15" id="KW-0235">DNA replication</keyword>
<keyword evidence="5 15" id="KW-0548">Nucleotidyltransferase</keyword>
<dbReference type="Gene3D" id="3.30.420.10">
    <property type="entry name" value="Ribonuclease H-like superfamily/Ribonuclease H"/>
    <property type="match status" value="1"/>
</dbReference>
<comment type="similarity">
    <text evidence="2 15">Belongs to the DNA polymerase type-B family.</text>
</comment>
<dbReference type="InterPro" id="IPR029703">
    <property type="entry name" value="POL2"/>
</dbReference>
<keyword evidence="11 15" id="KW-0408">Iron</keyword>
<evidence type="ECO:0000256" key="11">
    <source>
        <dbReference type="ARBA" id="ARBA00023004"/>
    </source>
</evidence>
<dbReference type="InterPro" id="IPR054475">
    <property type="entry name" value="Znf-DPOE"/>
</dbReference>
<dbReference type="EMBL" id="JAPFFF010000007">
    <property type="protein sequence ID" value="KAK8886294.1"/>
    <property type="molecule type" value="Genomic_DNA"/>
</dbReference>
<evidence type="ECO:0000256" key="2">
    <source>
        <dbReference type="ARBA" id="ARBA00005755"/>
    </source>
</evidence>
<feature type="domain" description="DNA polymerase epsilon catalytic subunit A C-terminal" evidence="16">
    <location>
        <begin position="1334"/>
        <end position="1709"/>
    </location>
</feature>
<dbReference type="Pfam" id="PF00136">
    <property type="entry name" value="DNA_pol_B"/>
    <property type="match status" value="1"/>
</dbReference>
<evidence type="ECO:0000256" key="5">
    <source>
        <dbReference type="ARBA" id="ARBA00022695"/>
    </source>
</evidence>
<dbReference type="PANTHER" id="PTHR10670:SF0">
    <property type="entry name" value="DNA POLYMERASE EPSILON CATALYTIC SUBUNIT A"/>
    <property type="match status" value="1"/>
</dbReference>
<proteinExistence type="inferred from homology"/>
<evidence type="ECO:0000256" key="1">
    <source>
        <dbReference type="ARBA" id="ARBA00004123"/>
    </source>
</evidence>
<comment type="catalytic activity">
    <reaction evidence="15">
        <text>DNA(n) + a 2'-deoxyribonucleoside 5'-triphosphate = DNA(n+1) + diphosphate</text>
        <dbReference type="Rhea" id="RHEA:22508"/>
        <dbReference type="Rhea" id="RHEA-COMP:17339"/>
        <dbReference type="Rhea" id="RHEA-COMP:17340"/>
        <dbReference type="ChEBI" id="CHEBI:33019"/>
        <dbReference type="ChEBI" id="CHEBI:61560"/>
        <dbReference type="ChEBI" id="CHEBI:173112"/>
        <dbReference type="EC" id="2.7.7.7"/>
    </reaction>
</comment>
<keyword evidence="8 15" id="KW-0863">Zinc-finger</keyword>
<keyword evidence="3 15" id="KW-0004">4Fe-4S</keyword>
<evidence type="ECO:0000259" key="16">
    <source>
        <dbReference type="SMART" id="SM01159"/>
    </source>
</evidence>
<evidence type="ECO:0000256" key="3">
    <source>
        <dbReference type="ARBA" id="ARBA00022485"/>
    </source>
</evidence>
<dbReference type="InterPro" id="IPR006134">
    <property type="entry name" value="DNA-dir_DNA_pol_B_multi_dom"/>
</dbReference>
<comment type="cofactor">
    <cofactor evidence="15">
        <name>[4Fe-4S] cluster</name>
        <dbReference type="ChEBI" id="CHEBI:49883"/>
    </cofactor>
</comment>